<evidence type="ECO:0000313" key="7">
    <source>
        <dbReference type="Proteomes" id="UP000241434"/>
    </source>
</evidence>
<keyword evidence="4" id="KW-0067">ATP-binding</keyword>
<evidence type="ECO:0000256" key="1">
    <source>
        <dbReference type="ARBA" id="ARBA00005417"/>
    </source>
</evidence>
<evidence type="ECO:0000256" key="2">
    <source>
        <dbReference type="ARBA" id="ARBA00022448"/>
    </source>
</evidence>
<sequence length="219" mass="24321">MLKVVDLKKSFNSTNVLKGVSFDISAGEIAVVLGKSGAGKTTLMRCINGLESFDSGKIIVDDIQINKSSDMKKIRGQVGMVFQNFNLFPHLTVLENIIESPINVFNKNKEESIKLAMDLLEMVDLSDKKDFYPFELSGGQQQRVAIARSCALMPKVLCFDEPTSALDQENIEKVIDIIKAFKKRGMAILIITHDTVFSKKIADKTLYIEDGLLINKTSV</sequence>
<dbReference type="SUPFAM" id="SSF52540">
    <property type="entry name" value="P-loop containing nucleoside triphosphate hydrolases"/>
    <property type="match status" value="1"/>
</dbReference>
<dbReference type="Proteomes" id="UP000241434">
    <property type="component" value="Unassembled WGS sequence"/>
</dbReference>
<feature type="domain" description="ABC transporter" evidence="5">
    <location>
        <begin position="2"/>
        <end position="219"/>
    </location>
</feature>
<dbReference type="Pfam" id="PF00005">
    <property type="entry name" value="ABC_tran"/>
    <property type="match status" value="1"/>
</dbReference>
<evidence type="ECO:0000256" key="4">
    <source>
        <dbReference type="ARBA" id="ARBA00022840"/>
    </source>
</evidence>
<organism evidence="6 7">
    <name type="scientific">Peptostreptococcus russellii</name>
    <dbReference type="NCBI Taxonomy" id="215200"/>
    <lineage>
        <taxon>Bacteria</taxon>
        <taxon>Bacillati</taxon>
        <taxon>Bacillota</taxon>
        <taxon>Clostridia</taxon>
        <taxon>Peptostreptococcales</taxon>
        <taxon>Peptostreptococcaceae</taxon>
        <taxon>Peptostreptococcus</taxon>
    </lineage>
</organism>
<dbReference type="RefSeq" id="WP_106776559.1">
    <property type="nucleotide sequence ID" value="NZ_JBGGGQ010000001.1"/>
</dbReference>
<dbReference type="SMART" id="SM00382">
    <property type="entry name" value="AAA"/>
    <property type="match status" value="1"/>
</dbReference>
<gene>
    <name evidence="6" type="ORF">UF10_04115</name>
</gene>
<evidence type="ECO:0000256" key="3">
    <source>
        <dbReference type="ARBA" id="ARBA00022741"/>
    </source>
</evidence>
<reference evidence="6" key="1">
    <citation type="thesis" date="2015" institute="Rutgers" country="The State University of New Jersey, 14 College Farm Rd., New Brunswick, NJ, USA">
        <title>Ammonia toxicity in bacteria and its implications for treatment of and resource recovery from highly nitrogenous organic wastes.</title>
        <authorList>
            <person name="Luther A.K."/>
        </authorList>
    </citation>
    <scope>NUCLEOTIDE SEQUENCE</scope>
    <source>
        <strain evidence="6">RT-10B</strain>
    </source>
</reference>
<dbReference type="PANTHER" id="PTHR43166:SF4">
    <property type="entry name" value="PHOSPHONATES IMPORT ATP-BINDING PROTEIN PHNC"/>
    <property type="match status" value="1"/>
</dbReference>
<comment type="caution">
    <text evidence="6">The sequence shown here is derived from an EMBL/GenBank/DDBJ whole genome shotgun (WGS) entry which is preliminary data.</text>
</comment>
<proteinExistence type="inferred from homology"/>
<comment type="similarity">
    <text evidence="1">Belongs to the ABC transporter superfamily.</text>
</comment>
<keyword evidence="3" id="KW-0547">Nucleotide-binding</keyword>
<dbReference type="EMBL" id="JYGE01000003">
    <property type="protein sequence ID" value="PSJ31810.1"/>
    <property type="molecule type" value="Genomic_DNA"/>
</dbReference>
<keyword evidence="7" id="KW-1185">Reference proteome</keyword>
<dbReference type="Gene3D" id="3.40.50.300">
    <property type="entry name" value="P-loop containing nucleotide triphosphate hydrolases"/>
    <property type="match status" value="1"/>
</dbReference>
<evidence type="ECO:0000313" key="6">
    <source>
        <dbReference type="EMBL" id="PSJ31810.1"/>
    </source>
</evidence>
<dbReference type="GO" id="GO:0016887">
    <property type="term" value="F:ATP hydrolysis activity"/>
    <property type="evidence" value="ECO:0007669"/>
    <property type="project" value="InterPro"/>
</dbReference>
<dbReference type="InterPro" id="IPR003593">
    <property type="entry name" value="AAA+_ATPase"/>
</dbReference>
<name>A0A2P7Q1J3_9FIRM</name>
<dbReference type="PROSITE" id="PS50893">
    <property type="entry name" value="ABC_TRANSPORTER_2"/>
    <property type="match status" value="1"/>
</dbReference>
<dbReference type="InterPro" id="IPR003439">
    <property type="entry name" value="ABC_transporter-like_ATP-bd"/>
</dbReference>
<dbReference type="InterPro" id="IPR027417">
    <property type="entry name" value="P-loop_NTPase"/>
</dbReference>
<keyword evidence="2" id="KW-0813">Transport</keyword>
<dbReference type="PANTHER" id="PTHR43166">
    <property type="entry name" value="AMINO ACID IMPORT ATP-BINDING PROTEIN"/>
    <property type="match status" value="1"/>
</dbReference>
<evidence type="ECO:0000259" key="5">
    <source>
        <dbReference type="PROSITE" id="PS50893"/>
    </source>
</evidence>
<dbReference type="GO" id="GO:0005524">
    <property type="term" value="F:ATP binding"/>
    <property type="evidence" value="ECO:0007669"/>
    <property type="project" value="UniProtKB-KW"/>
</dbReference>
<dbReference type="AlphaFoldDB" id="A0A2P7Q1J3"/>
<accession>A0A2P7Q1J3</accession>
<protein>
    <submittedName>
        <fullName evidence="6">Polar amino acid ABC transporter ATPase</fullName>
    </submittedName>
</protein>
<dbReference type="InterPro" id="IPR050086">
    <property type="entry name" value="MetN_ABC_transporter-like"/>
</dbReference>
<dbReference type="OrthoDB" id="9804199at2"/>